<dbReference type="EMBL" id="AP024086">
    <property type="protein sequence ID" value="BCL59642.1"/>
    <property type="molecule type" value="Genomic_DNA"/>
</dbReference>
<accession>A0A8D5FTL1</accession>
<reference evidence="2" key="1">
    <citation type="submission" date="2020-09" db="EMBL/GenBank/DDBJ databases">
        <title>Desulfogranum mesoprofundum gen. nov., sp. nov., a novel mesophilic, sulfate-reducing chemolithoautotroph isolated from a deep-sea hydrothermal vent chimney in the Suiyo Seamount.</title>
        <authorList>
            <person name="Hashimoto Y."/>
            <person name="Nakagawa S."/>
        </authorList>
    </citation>
    <scope>NUCLEOTIDE SEQUENCE</scope>
    <source>
        <strain evidence="2">KT2</strain>
    </source>
</reference>
<organism evidence="2 3">
    <name type="scientific">Desulfomarina profundi</name>
    <dbReference type="NCBI Taxonomy" id="2772557"/>
    <lineage>
        <taxon>Bacteria</taxon>
        <taxon>Pseudomonadati</taxon>
        <taxon>Thermodesulfobacteriota</taxon>
        <taxon>Desulfobulbia</taxon>
        <taxon>Desulfobulbales</taxon>
        <taxon>Desulfobulbaceae</taxon>
        <taxon>Desulfomarina</taxon>
    </lineage>
</organism>
<keyword evidence="3" id="KW-1185">Reference proteome</keyword>
<protein>
    <recommendedName>
        <fullName evidence="4">VCBS repeat-containing protein</fullName>
    </recommendedName>
</protein>
<gene>
    <name evidence="2" type="ORF">DGMP_03350</name>
</gene>
<dbReference type="RefSeq" id="WP_228855846.1">
    <property type="nucleotide sequence ID" value="NZ_AP024086.1"/>
</dbReference>
<feature type="signal peptide" evidence="1">
    <location>
        <begin position="1"/>
        <end position="23"/>
    </location>
</feature>
<evidence type="ECO:0000313" key="2">
    <source>
        <dbReference type="EMBL" id="BCL59642.1"/>
    </source>
</evidence>
<dbReference type="KEGG" id="dbk:DGMP_03350"/>
<dbReference type="Proteomes" id="UP000826725">
    <property type="component" value="Chromosome"/>
</dbReference>
<name>A0A8D5FTL1_9BACT</name>
<proteinExistence type="predicted"/>
<feature type="chain" id="PRO_5034721218" description="VCBS repeat-containing protein" evidence="1">
    <location>
        <begin position="24"/>
        <end position="580"/>
    </location>
</feature>
<evidence type="ECO:0000313" key="3">
    <source>
        <dbReference type="Proteomes" id="UP000826725"/>
    </source>
</evidence>
<evidence type="ECO:0008006" key="4">
    <source>
        <dbReference type="Google" id="ProtNLM"/>
    </source>
</evidence>
<keyword evidence="1" id="KW-0732">Signal</keyword>
<evidence type="ECO:0000256" key="1">
    <source>
        <dbReference type="SAM" id="SignalP"/>
    </source>
</evidence>
<dbReference type="AlphaFoldDB" id="A0A8D5FTL1"/>
<sequence length="580" mass="64199">MRYITVPVIILVACLCLSGPLYAKNESAAKKIIFSGFDVESAGKFKYLQDGIQAMLLSRLAAKDGFEVLDKQVSSAEIKKLERSGGSIGSVSSDLQADYLVVGSLFSLSRGLNIQVIFYPLDSGLTKGVERFSVVSESDSVLFAGINRLVEEIALRILGNEPSLENFEREEEGKIAKKGAGAFITAHPEIAYKRGLYSGTVIGVGDRAIKVATKGIRWTKEFSSEIIAMAVADGSGIDPARIFILSERKLKVFRLLGRKIVETGSTDLPPFLRVHAMNIADLDNDGVQEIYLSATRGLNVSSRIVRWTEKDGFITVYNNIPWYIRPVKHPEQGWILAGQRRGMDRTELVEKGVFRLLSTSDKTFQKGRELILPEHVNLFDFTYADIDGDGVFETAVIDQNEKLRVYDQTGGLLWVSTENYGGNKTYIGPSIGGANEHNRRTNFSEHEDTGRQLIFVPGKIVAVDVVKRGRQDLVVVNNIVSSFPFFKNWRMYDGGSIVGLTWNGKALSETWRTGKHTGFISDFAFKLKNNQQKGHGVATLFIGQIPRAGTFEALIPGGVRSKLSVYELGFSIKKQMIDKK</sequence>